<evidence type="ECO:0000313" key="2">
    <source>
        <dbReference type="Proteomes" id="UP000829447"/>
    </source>
</evidence>
<sequence>MKPMERRGRMGVAGRCLLVMLALLVVFPDVAASCPRPCACYVPSEVHCTFRSLALIPSGVPRLVRRMNLGFNSISRLDKDSLAELKKLELLMMHGNNIHQIPDGVFRDLMSLQVLKISYNKVKVITGHTLSGLTRLVRLYLDNNHIEFIHPDAFRGMTSLRLLHLEGNHLQKLHPSTFSTFSLLNHFLVSTIKHLYLADNYLTSLPREMLRNMPHLENIFLYGNPWTCDCRLNWLQDWMTRHSGVMKCKKDKAHAKDQLCPVCASPQHLSGKEISEHKDFQCIGPVISNSSGKDVSHEEYLSELLSLEDFKPPFGNIMLNLTDEHENTVDLTCQVVKPRESTEITWNYTESLQISANMTLSLDLECPMDREKYASLWRLLAYYSEVALHLRREIMLNKGPDLSYRYRQDIERDAYYYTGVRANILSHPPWLMQSYVNIQLNRPYSTSKTVKLIFTTHMSSTTDSEQPRRQKRSWVMIKHSNATQTTFSSVVGSMIEMDCNVVSSGGPSIQWMLPDGSKVRASFSSPNNRISVSSMGKLLIKAVDHSDSGVYYCIAEVLGDVDLLPFRLSVVESSRPSIGEEVKIAYEKFVGESVYLPCSTTASPDAEVNWIFPDGSIMNAKANSSRGFIFSNGTLFIPHCRPNDNGNYKCVALNQHGEDTLSAKLTVMRRQGTQPLRRYPMGPLSAAGVSTKVRAILEDMEESSGDDTGQKRMPSNRGFMKQRRGPQSRSQGYPVRNLQRNFPSHRKPIKKGLNGQQRKDALGNRRRMNKSNNKIDPQRWADLLAKIREKTVPNTTTPRSNTSIPVERVQTVDPESHNNIEGSSPDDVSPLKEEPNAIIMSQSHNTQPVTSPSHIEYQLHQITPPESSIKSDEVTPRPAKTTAASNYITTEINILEGNHVNALTTSTSHREERRRNQLENNPAAPNSELKNELGISVKSADVKESYTKSENDGSQWMISTSTQTTKVISANVIKQRAPSSSYSRTPWKSRRRFGSRGRINRLRPRPSLPLITSRPQLFTEPKATGTHNPSITTTTSGTLTAGTSAYSTATSITSSQYLKSLTDNDGNGIDQTNVSLLADKINPLGHKLEASEFSTIQRTEPTLNVPQYGLHHAIRIIPPAATVTTSPRRANKDISEESWQNVQTFTTEIKMNYHIASTSQPEADYETLAATQGGLTTRISALKPSQKPVTEDEATDTNLHISESHPEKTLSSLQILNSTHKYVKSAAVPVKPLQTPVISPKEETNAEDLLNISFSDSSVKQSQPGFLTTTLHTVPDEYDSVFPITTPGPEVGDGELPLSNISKPSGIISTTTSTTPPPTTKAKIQISTKPLTTTITTTTTTMTPSITSTESGFNTPNITTNFGETTSLKPSILIADNRIPFYSRNPPTNHIPDLNHGRTLNTNSPVEDTAGSVGTIRSSVSPKSFTTTTRTTTTSPTPTAKPLSRIQTGVISTNRHLGENVPLPQPPYVPVLRARPRITTANHTTVTVNAETDVQFPCNSVGEPKPFLTWTKISTGAVMSANTRIQRFEVQPSGTLVIRNVQLQDRGQYVCTAQTQYGIDRMMVTLMVLAQMPKILLPWQHKMTVYLGDHVNLDCQAQGLPHPQISWVLPNQTVVQSVSTREQRLMIFSNGTLHMKQTSYPDSGIYKCIASNVAGAATMSIRLHVTALPPIIQQQRQENHTISEGQTMYIHCSAKGAPYPVIRWITFSGMQIRPSQFINGNLFVFPNGTLYIRNPTEKDSGTYECVAVNVVGVAKRSVSVLVKRTSSTAKITFTSPLRTDISYGGNLRLDCSASGSPEPKIIWKTPAKKLIDENFSFDHRMKVFSNGTLTIKSVTDKDHGDYLCLARNKIGDDFALLKVNVMMKAAKIEQKQLNNHKVLHGSDLKVDCIASGLPNPEIKWSLPDGTMINSVMQSDDSGVRTRRYVVFDNGTLYFNDVGMKEEGDYTCYAENQIGKDEMKIHIRVMAAAPTIHNNTFEVIRVSHGETASLTCRAKGQPLPTIAWLSPNNHIIDLPASDKYQLTTDGILQIHKVQRLDSGNYTCLAKNTAGSDKKVVSVEVLTSAPIINGVKSPLTRAEETAEKDQRVLLHCKAEGTPYPQVMWIMPENVVLPAPYYGSRIMVHRNGTLDIRNLRKSDSVQLLCIARNEAGEARLQVQLHVTERVEKPKLKSLATETVQFTSGVSVILNCSMEGNPHPEITWFLPNGTTLLSGTSIFHFSHLPDGALIIREPSVSDAGIYQCVGRNSAGSVERTVTLESSQKPVISSKYSSLVSIINGENLQLNCLSSGNPIPKLTWTLPSGEILTRPQRLGRYLIFDNGTLTVQKASVYDRGTYVCNSANEHGSSSMSVAVIVIAYPPRITTGPAAVTYGRPGLAIKLDCVAIGIPKPEVLWEMPDKIQLNSGPHPRLYGNRYIHPQGSLVIRNPSSRDSGVYKCTAKNVVGSDSKATYVYVF</sequence>
<reference evidence="1 2" key="1">
    <citation type="journal article" date="2022" name="bioRxiv">
        <title>An ancient truncated duplication of the anti-Mullerian hormone receptor type 2 gene is a potential conserved master sex determinant in the Pangasiidae catfish family.</title>
        <authorList>
            <person name="Wen M."/>
            <person name="Pan Q."/>
            <person name="Jouanno E."/>
            <person name="Montfort J."/>
            <person name="Zahm M."/>
            <person name="Cabau C."/>
            <person name="Klopp C."/>
            <person name="Iampietro C."/>
            <person name="Roques C."/>
            <person name="Bouchez O."/>
            <person name="Castinel A."/>
            <person name="Donnadieu C."/>
            <person name="Parrinello H."/>
            <person name="Poncet C."/>
            <person name="Belmonte E."/>
            <person name="Gautier V."/>
            <person name="Avarre J.-C."/>
            <person name="Dugue R."/>
            <person name="Gustiano R."/>
            <person name="Ha T.T.T."/>
            <person name="Campet M."/>
            <person name="Sriphairoj K."/>
            <person name="Ribolli J."/>
            <person name="de Almeida F.L."/>
            <person name="Desvignes T."/>
            <person name="Postlethwait J.H."/>
            <person name="Bucao C.F."/>
            <person name="Robinson-Rechavi M."/>
            <person name="Bobe J."/>
            <person name="Herpin A."/>
            <person name="Guiguen Y."/>
        </authorList>
    </citation>
    <scope>NUCLEOTIDE SEQUENCE [LARGE SCALE GENOMIC DNA]</scope>
    <source>
        <strain evidence="1">YG-Dec2019</strain>
    </source>
</reference>
<dbReference type="EMBL" id="CM040458">
    <property type="protein sequence ID" value="MCI4377987.1"/>
    <property type="molecule type" value="Genomic_DNA"/>
</dbReference>
<proteinExistence type="predicted"/>
<accession>A0ACC5WG02</accession>
<gene>
    <name evidence="1" type="ORF">PGIGA_G00209810</name>
</gene>
<name>A0ACC5WG02_PANGG</name>
<keyword evidence="2" id="KW-1185">Reference proteome</keyword>
<comment type="caution">
    <text evidence="1">The sequence shown here is derived from an EMBL/GenBank/DDBJ whole genome shotgun (WGS) entry which is preliminary data.</text>
</comment>
<organism evidence="1 2">
    <name type="scientific">Pangasianodon gigas</name>
    <name type="common">Mekong giant catfish</name>
    <name type="synonym">Pangasius gigas</name>
    <dbReference type="NCBI Taxonomy" id="30993"/>
    <lineage>
        <taxon>Eukaryota</taxon>
        <taxon>Metazoa</taxon>
        <taxon>Chordata</taxon>
        <taxon>Craniata</taxon>
        <taxon>Vertebrata</taxon>
        <taxon>Euteleostomi</taxon>
        <taxon>Actinopterygii</taxon>
        <taxon>Neopterygii</taxon>
        <taxon>Teleostei</taxon>
        <taxon>Ostariophysi</taxon>
        <taxon>Siluriformes</taxon>
        <taxon>Pangasiidae</taxon>
        <taxon>Pangasianodon</taxon>
    </lineage>
</organism>
<evidence type="ECO:0000313" key="1">
    <source>
        <dbReference type="EMBL" id="MCI4377987.1"/>
    </source>
</evidence>
<dbReference type="Proteomes" id="UP000829447">
    <property type="component" value="Linkage Group LG5"/>
</dbReference>
<protein>
    <submittedName>
        <fullName evidence="1">Uncharacterized protein</fullName>
    </submittedName>
</protein>